<feature type="domain" description="Protein argonaute N-terminal" evidence="2">
    <location>
        <begin position="225"/>
        <end position="364"/>
    </location>
</feature>
<evidence type="ECO:0000256" key="1">
    <source>
        <dbReference type="SAM" id="MobiDB-lite"/>
    </source>
</evidence>
<comment type="caution">
    <text evidence="3">The sequence shown here is derived from an EMBL/GenBank/DDBJ whole genome shotgun (WGS) entry which is preliminary data.</text>
</comment>
<dbReference type="OrthoDB" id="10543518at2759"/>
<gene>
    <name evidence="3" type="ORF">OCU04_008538</name>
</gene>
<keyword evidence="4" id="KW-1185">Reference proteome</keyword>
<sequence length="379" mass="42245">MVIAIERNCAACAARRPPHRRTRTCSLDPDVNPWPKQSDPLKCDFCEESHEPIDCPEHKKTQIKFNICGKCGHGWHSGTECMLDPRTPHLFEQFTPRKYGPAKMRQDSYLKFESEKEQGKLNAQSPSSKSLASGTSTALPTARPLTSGISTPNPTTPGNVGGTQLGYYSANVIQFMSSLDLGSQEAQKQEMVRRREEKKANHKRWAESAALNFEKFDDSVNTNGMKIKANLFKVGIKGKNIDLRRYHAIFGQIQGRDVTKASLKRTMMETMFNVHPPAAAHYATNYSLHIISVGKLYKESGDAVGSLIKKSHPLTPRPGNPPSDMTISIEYDGPVNLSELQDYLNQNAKQGYVPDEDLKALNIISWQKIYMSSFAGGKI</sequence>
<reference evidence="3" key="1">
    <citation type="submission" date="2022-11" db="EMBL/GenBank/DDBJ databases">
        <title>Genome Resource of Sclerotinia nivalis Strain SnTB1, a Plant Pathogen Isolated from American Ginseng.</title>
        <authorList>
            <person name="Fan S."/>
        </authorList>
    </citation>
    <scope>NUCLEOTIDE SEQUENCE</scope>
    <source>
        <strain evidence="3">SnTB1</strain>
    </source>
</reference>
<protein>
    <recommendedName>
        <fullName evidence="2">Protein argonaute N-terminal domain-containing protein</fullName>
    </recommendedName>
</protein>
<evidence type="ECO:0000259" key="2">
    <source>
        <dbReference type="Pfam" id="PF16486"/>
    </source>
</evidence>
<dbReference type="Proteomes" id="UP001152300">
    <property type="component" value="Unassembled WGS sequence"/>
</dbReference>
<dbReference type="InterPro" id="IPR032474">
    <property type="entry name" value="Argonaute_N"/>
</dbReference>
<dbReference type="AlphaFoldDB" id="A0A9X0AJC1"/>
<proteinExistence type="predicted"/>
<dbReference type="Pfam" id="PF16486">
    <property type="entry name" value="ArgoN"/>
    <property type="match status" value="1"/>
</dbReference>
<dbReference type="EMBL" id="JAPEIS010000009">
    <property type="protein sequence ID" value="KAJ8063308.1"/>
    <property type="molecule type" value="Genomic_DNA"/>
</dbReference>
<feature type="compositionally biased region" description="Polar residues" evidence="1">
    <location>
        <begin position="147"/>
        <end position="158"/>
    </location>
</feature>
<organism evidence="3 4">
    <name type="scientific">Sclerotinia nivalis</name>
    <dbReference type="NCBI Taxonomy" id="352851"/>
    <lineage>
        <taxon>Eukaryota</taxon>
        <taxon>Fungi</taxon>
        <taxon>Dikarya</taxon>
        <taxon>Ascomycota</taxon>
        <taxon>Pezizomycotina</taxon>
        <taxon>Leotiomycetes</taxon>
        <taxon>Helotiales</taxon>
        <taxon>Sclerotiniaceae</taxon>
        <taxon>Sclerotinia</taxon>
    </lineage>
</organism>
<evidence type="ECO:0000313" key="3">
    <source>
        <dbReference type="EMBL" id="KAJ8063308.1"/>
    </source>
</evidence>
<evidence type="ECO:0000313" key="4">
    <source>
        <dbReference type="Proteomes" id="UP001152300"/>
    </source>
</evidence>
<feature type="compositionally biased region" description="Polar residues" evidence="1">
    <location>
        <begin position="121"/>
        <end position="139"/>
    </location>
</feature>
<feature type="region of interest" description="Disordered" evidence="1">
    <location>
        <begin position="114"/>
        <end position="161"/>
    </location>
</feature>
<accession>A0A9X0AJC1</accession>
<name>A0A9X0AJC1_9HELO</name>